<dbReference type="Proteomes" id="UP001595833">
    <property type="component" value="Unassembled WGS sequence"/>
</dbReference>
<name>A0ABV9YDR9_9PSEU</name>
<gene>
    <name evidence="2" type="ORF">ACFPFM_42395</name>
</gene>
<evidence type="ECO:0000313" key="3">
    <source>
        <dbReference type="Proteomes" id="UP001595833"/>
    </source>
</evidence>
<sequence length="1008" mass="107719">MRDEIDSAGAAPARRALSPLAMGMVREAMDAPDRAMPFAAEPAEWLVSTTTLGNMVSVVEAAWDRLHPDDADLEAVYLAACYHYARARHLPEEERGWEVRAAISLFSVVHALRPRSVPEPLRTAFAADPPALVPPSEILHSVGLVLFFAVTRERDAAGLRRAAGLIGLALASEPLAGSKPVMLFNSGSVLLEQWKLDGDQGTLRKAVLFMREAVAAYPGHLTVPEHVLSTLRAAQSELPAPEVAGARQRVQQYLNSGIRDVARLDSIIHETRAELEALPADDDERHGHLSSLAVLLRVRFELTGDGNDVDRSIELLRQVLREAGDGQVRRMASSALALGCLHRYVERKDPADLEAATAAGRDSLAGVSPGSPEYPKALTNLAAVLLSRFLASEDLAELAEVIRYLEIAVATEPVGGNDYQVMRVKLGEALTLRGLRAGELADLATAAAVLRSVVDEPPAEGVNQQFARMGLGRLEVVWAKVSGNAGALRNAVEQFRATALAPSHDMRTRVQAAGSWGALSARLGDVEESSRAFGFALDELLPKFAGLFLDRASRESRLRQVTSLARDAAWAEIRCGRPEEALVRLEQGRGVLLAQALRLRGGQADLAAAAPALAERYERVCAALVQEPDTGERRRDLAAEFDDLVREIRGLPGFAGFAVPADWGRLRDAARGGPVVVVNVAELGCDVLVLQPGGVVEALPLVGATSAEVARRAEEFLAAVASMSDDVGDFESRYRGDLVIADTLGWLWDHVAGPALATLGPLPERVWWCPTGPLALLPLHAAHDRGNDTYVHDLVASSYTPTLNALVEARSAPPSADGGLVGVGVTGDPPLPGVREELTAVGRWTPAMTTLLDEAATPEAVLGALRAHGRVHLACHGVRDADDPSNSGLVLHGGVLTVRQLAGRRLRDAEFAFLSACHTAAGGRQLVDEVITLASALQLCGYRQVIGGLWPVQDGLMPALAGDVHRRLAERGTTADAALALHAATRRLREDPRYASPVFWASLTHIGP</sequence>
<protein>
    <submittedName>
        <fullName evidence="2">CHAT domain-containing protein</fullName>
    </submittedName>
</protein>
<reference evidence="3" key="1">
    <citation type="journal article" date="2019" name="Int. J. Syst. Evol. Microbiol.">
        <title>The Global Catalogue of Microorganisms (GCM) 10K type strain sequencing project: providing services to taxonomists for standard genome sequencing and annotation.</title>
        <authorList>
            <consortium name="The Broad Institute Genomics Platform"/>
            <consortium name="The Broad Institute Genome Sequencing Center for Infectious Disease"/>
            <person name="Wu L."/>
            <person name="Ma J."/>
        </authorList>
    </citation>
    <scope>NUCLEOTIDE SEQUENCE [LARGE SCALE GENOMIC DNA]</scope>
    <source>
        <strain evidence="3">KCTC 12848</strain>
    </source>
</reference>
<dbReference type="RefSeq" id="WP_344037373.1">
    <property type="nucleotide sequence ID" value="NZ_BAAAKE010000007.1"/>
</dbReference>
<evidence type="ECO:0000259" key="1">
    <source>
        <dbReference type="Pfam" id="PF12770"/>
    </source>
</evidence>
<dbReference type="EMBL" id="JBHSJB010000053">
    <property type="protein sequence ID" value="MFC5060403.1"/>
    <property type="molecule type" value="Genomic_DNA"/>
</dbReference>
<proteinExistence type="predicted"/>
<feature type="domain" description="CHAT" evidence="1">
    <location>
        <begin position="743"/>
        <end position="1007"/>
    </location>
</feature>
<evidence type="ECO:0000313" key="2">
    <source>
        <dbReference type="EMBL" id="MFC5060403.1"/>
    </source>
</evidence>
<dbReference type="InterPro" id="IPR024983">
    <property type="entry name" value="CHAT_dom"/>
</dbReference>
<dbReference type="Pfam" id="PF12770">
    <property type="entry name" value="CHAT"/>
    <property type="match status" value="1"/>
</dbReference>
<organism evidence="2 3">
    <name type="scientific">Saccharothrix xinjiangensis</name>
    <dbReference type="NCBI Taxonomy" id="204798"/>
    <lineage>
        <taxon>Bacteria</taxon>
        <taxon>Bacillati</taxon>
        <taxon>Actinomycetota</taxon>
        <taxon>Actinomycetes</taxon>
        <taxon>Pseudonocardiales</taxon>
        <taxon>Pseudonocardiaceae</taxon>
        <taxon>Saccharothrix</taxon>
    </lineage>
</organism>
<keyword evidence="3" id="KW-1185">Reference proteome</keyword>
<comment type="caution">
    <text evidence="2">The sequence shown here is derived from an EMBL/GenBank/DDBJ whole genome shotgun (WGS) entry which is preliminary data.</text>
</comment>
<accession>A0ABV9YDR9</accession>